<name>A0A556TX24_BAGYA</name>
<evidence type="ECO:0000313" key="2">
    <source>
        <dbReference type="EMBL" id="TSL04236.1"/>
    </source>
</evidence>
<reference evidence="2 3" key="1">
    <citation type="journal article" date="2019" name="Genome Biol. Evol.">
        <title>Whole-Genome Sequencing of the Giant Devil Catfish, Bagarius yarrelli.</title>
        <authorList>
            <person name="Jiang W."/>
            <person name="Lv Y."/>
            <person name="Cheng L."/>
            <person name="Yang K."/>
            <person name="Chao B."/>
            <person name="Wang X."/>
            <person name="Li Y."/>
            <person name="Pan X."/>
            <person name="You X."/>
            <person name="Zhang Y."/>
            <person name="Yang J."/>
            <person name="Li J."/>
            <person name="Zhang X."/>
            <person name="Liu S."/>
            <person name="Sun C."/>
            <person name="Yang J."/>
            <person name="Shi Q."/>
        </authorList>
    </citation>
    <scope>NUCLEOTIDE SEQUENCE [LARGE SCALE GENOMIC DNA]</scope>
    <source>
        <strain evidence="2">JWS20170419001</strain>
        <tissue evidence="2">Muscle</tissue>
    </source>
</reference>
<dbReference type="EMBL" id="VCAZ01000025">
    <property type="protein sequence ID" value="TSL04236.1"/>
    <property type="molecule type" value="Genomic_DNA"/>
</dbReference>
<evidence type="ECO:0000313" key="3">
    <source>
        <dbReference type="Proteomes" id="UP000319801"/>
    </source>
</evidence>
<protein>
    <submittedName>
        <fullName evidence="2">Uncharacterized protein</fullName>
    </submittedName>
</protein>
<dbReference type="Proteomes" id="UP000319801">
    <property type="component" value="Unassembled WGS sequence"/>
</dbReference>
<sequence length="86" mass="9542">MMRGDLGEKDESEDCYSFQEEGAPTRRYHPAVVPTTDKVLRKSSVASQPASCRESPAGTWVTCTRCEAEESTQAQECSESLFLYSV</sequence>
<organism evidence="2 3">
    <name type="scientific">Bagarius yarrelli</name>
    <name type="common">Goonch</name>
    <name type="synonym">Bagrus yarrelli</name>
    <dbReference type="NCBI Taxonomy" id="175774"/>
    <lineage>
        <taxon>Eukaryota</taxon>
        <taxon>Metazoa</taxon>
        <taxon>Chordata</taxon>
        <taxon>Craniata</taxon>
        <taxon>Vertebrata</taxon>
        <taxon>Euteleostomi</taxon>
        <taxon>Actinopterygii</taxon>
        <taxon>Neopterygii</taxon>
        <taxon>Teleostei</taxon>
        <taxon>Ostariophysi</taxon>
        <taxon>Siluriformes</taxon>
        <taxon>Sisoridae</taxon>
        <taxon>Sisorinae</taxon>
        <taxon>Bagarius</taxon>
    </lineage>
</organism>
<dbReference type="AlphaFoldDB" id="A0A556TX24"/>
<accession>A0A556TX24</accession>
<keyword evidence="3" id="KW-1185">Reference proteome</keyword>
<proteinExistence type="predicted"/>
<feature type="region of interest" description="Disordered" evidence="1">
    <location>
        <begin position="1"/>
        <end position="28"/>
    </location>
</feature>
<comment type="caution">
    <text evidence="2">The sequence shown here is derived from an EMBL/GenBank/DDBJ whole genome shotgun (WGS) entry which is preliminary data.</text>
</comment>
<evidence type="ECO:0000256" key="1">
    <source>
        <dbReference type="SAM" id="MobiDB-lite"/>
    </source>
</evidence>
<gene>
    <name evidence="2" type="ORF">Baya_3916</name>
</gene>